<name>A0A381QFL7_9ZZZZ</name>
<reference evidence="1" key="1">
    <citation type="submission" date="2018-05" db="EMBL/GenBank/DDBJ databases">
        <authorList>
            <person name="Lanie J.A."/>
            <person name="Ng W.-L."/>
            <person name="Kazmierczak K.M."/>
            <person name="Andrzejewski T.M."/>
            <person name="Davidsen T.M."/>
            <person name="Wayne K.J."/>
            <person name="Tettelin H."/>
            <person name="Glass J.I."/>
            <person name="Rusch D."/>
            <person name="Podicherti R."/>
            <person name="Tsui H.-C.T."/>
            <person name="Winkler M.E."/>
        </authorList>
    </citation>
    <scope>NUCLEOTIDE SEQUENCE</scope>
</reference>
<dbReference type="AlphaFoldDB" id="A0A381QFL7"/>
<accession>A0A381QFL7</accession>
<proteinExistence type="predicted"/>
<organism evidence="1">
    <name type="scientific">marine metagenome</name>
    <dbReference type="NCBI Taxonomy" id="408172"/>
    <lineage>
        <taxon>unclassified sequences</taxon>
        <taxon>metagenomes</taxon>
        <taxon>ecological metagenomes</taxon>
    </lineage>
</organism>
<evidence type="ECO:0000313" key="1">
    <source>
        <dbReference type="EMBL" id="SUZ76867.1"/>
    </source>
</evidence>
<gene>
    <name evidence="1" type="ORF">METZ01_LOCUS29721</name>
</gene>
<sequence>MQREHLAIAVILTLATGCDNVAWEGLELRLNPPTSSSAISSEQSVITPDLADEEQSLGIPKRPILLSGKRTGSTAKLTAVGEVNGNSLTAISNQGLRSEISLGLITQGSEWVLFSEGVRIGRMIAQEVSIDDSFCTLRPTISGIVELVSEASDVEQLIALPIDVAGSRSFQPYTAYRHNYNQRVASLALASEVIPSLGAEWPPSILDSRTDIHAFQLPGEPRQAIAATFLHQDRMITSPPEPGAYSLFVMGDATSGTYEISYMWYRLAESQGKGVPRYLDHIDWNGDGSEEILLEMFGSEDRWFAGLAKQDGRWIRSFEDSCNSATKEK</sequence>
<protein>
    <submittedName>
        <fullName evidence="1">Uncharacterized protein</fullName>
    </submittedName>
</protein>
<dbReference type="PROSITE" id="PS51257">
    <property type="entry name" value="PROKAR_LIPOPROTEIN"/>
    <property type="match status" value="1"/>
</dbReference>
<dbReference type="EMBL" id="UINC01001294">
    <property type="protein sequence ID" value="SUZ76867.1"/>
    <property type="molecule type" value="Genomic_DNA"/>
</dbReference>